<feature type="transmembrane region" description="Helical" evidence="8">
    <location>
        <begin position="122"/>
        <end position="147"/>
    </location>
</feature>
<comment type="subcellular location">
    <subcellularLocation>
        <location evidence="1">Cell membrane</location>
        <topology evidence="1">Multi-pass membrane protein</topology>
    </subcellularLocation>
</comment>
<dbReference type="Proteomes" id="UP000265955">
    <property type="component" value="Unassembled WGS sequence"/>
</dbReference>
<dbReference type="Gene3D" id="1.20.1250.20">
    <property type="entry name" value="MFS general substrate transporter like domains"/>
    <property type="match status" value="1"/>
</dbReference>
<accession>A0A3A3FKI3</accession>
<feature type="transmembrane region" description="Helical" evidence="8">
    <location>
        <begin position="184"/>
        <end position="205"/>
    </location>
</feature>
<dbReference type="Pfam" id="PF07690">
    <property type="entry name" value="MFS_1"/>
    <property type="match status" value="1"/>
</dbReference>
<dbReference type="SUPFAM" id="SSF103473">
    <property type="entry name" value="MFS general substrate transporter"/>
    <property type="match status" value="1"/>
</dbReference>
<dbReference type="NCBIfam" id="TIGR00711">
    <property type="entry name" value="efflux_EmrB"/>
    <property type="match status" value="1"/>
</dbReference>
<comment type="caution">
    <text evidence="10">The sequence shown here is derived from an EMBL/GenBank/DDBJ whole genome shotgun (WGS) entry which is preliminary data.</text>
</comment>
<dbReference type="PROSITE" id="PS50850">
    <property type="entry name" value="MFS"/>
    <property type="match status" value="1"/>
</dbReference>
<feature type="transmembrane region" description="Helical" evidence="8">
    <location>
        <begin position="159"/>
        <end position="178"/>
    </location>
</feature>
<reference evidence="11" key="1">
    <citation type="submission" date="2018-09" db="EMBL/GenBank/DDBJ databases">
        <authorList>
            <person name="Zhu H."/>
        </authorList>
    </citation>
    <scope>NUCLEOTIDE SEQUENCE [LARGE SCALE GENOMIC DNA]</scope>
    <source>
        <strain evidence="11">K1R23-30</strain>
    </source>
</reference>
<evidence type="ECO:0000256" key="5">
    <source>
        <dbReference type="ARBA" id="ARBA00022989"/>
    </source>
</evidence>
<feature type="region of interest" description="Disordered" evidence="7">
    <location>
        <begin position="528"/>
        <end position="547"/>
    </location>
</feature>
<feature type="domain" description="Major facilitator superfamily (MFS) profile" evidence="9">
    <location>
        <begin position="31"/>
        <end position="523"/>
    </location>
</feature>
<name>A0A3A3FKI3_9BURK</name>
<sequence length="547" mass="56593">MHGPSLLPCGEAAIRATPCAAPCVARMRPWVLATTILASSMVFVDGTVANVALPALQETLGASARQAQWVIEAYALMLAALLLAGGAAGDRFGRRKVFALGTLVFTLASLACGLAGSINQLIAARAVQGVGGALLVPGSLAIISASFDEEGRGKAIGTWSAYTSLTAAIGPVLGGFLIDHLSWRAAFLINIPLGIAVLLLTWRCIPESHAPGRDSRFDWAGALLASLALGSLVFFLTDGPERGWRSAPVLAAVTLAVVAGSLFAVVERGHPAPLLRFSLFRSRDFSGANLLTLLLYAGLGGGLYFLPLNLIQAQRYTPTEAGATLLPFVAIMFLLSRWSGGVADRYGARLPLVIGPLVAAAGFALFALPGLGGSYWSTYFPAVIVLGLGMAITVAPLTTTVMNAHGERLAGMASGINNAVSRVGAVLAIAVLGLVMGAGFGRALDARIEGLELAAPLEQAVLAQRDRMGAIVAPTDAPPAVRNAVEQAVAASMVSGFRQVMLVSAGMAVAGALFAWIMIAPRRMSGKLNRASRPHELTEKVSTNSQG</sequence>
<evidence type="ECO:0000256" key="1">
    <source>
        <dbReference type="ARBA" id="ARBA00004651"/>
    </source>
</evidence>
<dbReference type="OrthoDB" id="9807274at2"/>
<dbReference type="PANTHER" id="PTHR42718:SF42">
    <property type="entry name" value="EXPORT PROTEIN"/>
    <property type="match status" value="1"/>
</dbReference>
<evidence type="ECO:0000256" key="4">
    <source>
        <dbReference type="ARBA" id="ARBA00022692"/>
    </source>
</evidence>
<feature type="transmembrane region" description="Helical" evidence="8">
    <location>
        <begin position="419"/>
        <end position="440"/>
    </location>
</feature>
<gene>
    <name evidence="10" type="ORF">D3871_20200</name>
</gene>
<dbReference type="InterPro" id="IPR004638">
    <property type="entry name" value="EmrB-like"/>
</dbReference>
<keyword evidence="6 8" id="KW-0472">Membrane</keyword>
<dbReference type="InterPro" id="IPR020846">
    <property type="entry name" value="MFS_dom"/>
</dbReference>
<evidence type="ECO:0000259" key="9">
    <source>
        <dbReference type="PROSITE" id="PS50850"/>
    </source>
</evidence>
<feature type="transmembrane region" description="Helical" evidence="8">
    <location>
        <begin position="249"/>
        <end position="266"/>
    </location>
</feature>
<feature type="transmembrane region" description="Helical" evidence="8">
    <location>
        <begin position="30"/>
        <end position="55"/>
    </location>
</feature>
<dbReference type="RefSeq" id="WP_119770851.1">
    <property type="nucleotide sequence ID" value="NZ_QYUO01000002.1"/>
</dbReference>
<feature type="transmembrane region" description="Helical" evidence="8">
    <location>
        <begin position="97"/>
        <end position="116"/>
    </location>
</feature>
<dbReference type="InterPro" id="IPR036259">
    <property type="entry name" value="MFS_trans_sf"/>
</dbReference>
<keyword evidence="4 8" id="KW-0812">Transmembrane</keyword>
<dbReference type="GO" id="GO:0022857">
    <property type="term" value="F:transmembrane transporter activity"/>
    <property type="evidence" value="ECO:0007669"/>
    <property type="project" value="InterPro"/>
</dbReference>
<organism evidence="10 11">
    <name type="scientific">Noviherbaspirillum saxi</name>
    <dbReference type="NCBI Taxonomy" id="2320863"/>
    <lineage>
        <taxon>Bacteria</taxon>
        <taxon>Pseudomonadati</taxon>
        <taxon>Pseudomonadota</taxon>
        <taxon>Betaproteobacteria</taxon>
        <taxon>Burkholderiales</taxon>
        <taxon>Oxalobacteraceae</taxon>
        <taxon>Noviherbaspirillum</taxon>
    </lineage>
</organism>
<evidence type="ECO:0000256" key="6">
    <source>
        <dbReference type="ARBA" id="ARBA00023136"/>
    </source>
</evidence>
<evidence type="ECO:0000313" key="10">
    <source>
        <dbReference type="EMBL" id="RJF95704.1"/>
    </source>
</evidence>
<keyword evidence="11" id="KW-1185">Reference proteome</keyword>
<protein>
    <submittedName>
        <fullName evidence="10">DHA2 family efflux MFS transporter permease subunit</fullName>
    </submittedName>
</protein>
<dbReference type="EMBL" id="QYUO01000002">
    <property type="protein sequence ID" value="RJF95704.1"/>
    <property type="molecule type" value="Genomic_DNA"/>
</dbReference>
<evidence type="ECO:0000256" key="8">
    <source>
        <dbReference type="SAM" id="Phobius"/>
    </source>
</evidence>
<dbReference type="AlphaFoldDB" id="A0A3A3FKI3"/>
<keyword evidence="2" id="KW-0813">Transport</keyword>
<evidence type="ECO:0000256" key="3">
    <source>
        <dbReference type="ARBA" id="ARBA00022475"/>
    </source>
</evidence>
<feature type="transmembrane region" description="Helical" evidence="8">
    <location>
        <begin position="378"/>
        <end position="398"/>
    </location>
</feature>
<proteinExistence type="predicted"/>
<dbReference type="GO" id="GO:0005886">
    <property type="term" value="C:plasma membrane"/>
    <property type="evidence" value="ECO:0007669"/>
    <property type="project" value="UniProtKB-SubCell"/>
</dbReference>
<dbReference type="InterPro" id="IPR011701">
    <property type="entry name" value="MFS"/>
</dbReference>
<keyword evidence="3" id="KW-1003">Cell membrane</keyword>
<feature type="transmembrane region" description="Helical" evidence="8">
    <location>
        <begin position="500"/>
        <end position="520"/>
    </location>
</feature>
<dbReference type="CDD" id="cd17321">
    <property type="entry name" value="MFS_MMR_MDR_like"/>
    <property type="match status" value="1"/>
</dbReference>
<evidence type="ECO:0000256" key="2">
    <source>
        <dbReference type="ARBA" id="ARBA00022448"/>
    </source>
</evidence>
<feature type="transmembrane region" description="Helical" evidence="8">
    <location>
        <begin position="67"/>
        <end position="85"/>
    </location>
</feature>
<dbReference type="PANTHER" id="PTHR42718">
    <property type="entry name" value="MAJOR FACILITATOR SUPERFAMILY MULTIDRUG TRANSPORTER MFSC"/>
    <property type="match status" value="1"/>
</dbReference>
<feature type="transmembrane region" description="Helical" evidence="8">
    <location>
        <begin position="350"/>
        <end position="372"/>
    </location>
</feature>
<feature type="transmembrane region" description="Helical" evidence="8">
    <location>
        <begin position="287"/>
        <end position="306"/>
    </location>
</feature>
<keyword evidence="5 8" id="KW-1133">Transmembrane helix</keyword>
<dbReference type="Gene3D" id="1.20.1720.10">
    <property type="entry name" value="Multidrug resistance protein D"/>
    <property type="match status" value="1"/>
</dbReference>
<feature type="transmembrane region" description="Helical" evidence="8">
    <location>
        <begin position="217"/>
        <end position="237"/>
    </location>
</feature>
<feature type="transmembrane region" description="Helical" evidence="8">
    <location>
        <begin position="321"/>
        <end position="338"/>
    </location>
</feature>
<evidence type="ECO:0000256" key="7">
    <source>
        <dbReference type="SAM" id="MobiDB-lite"/>
    </source>
</evidence>
<evidence type="ECO:0000313" key="11">
    <source>
        <dbReference type="Proteomes" id="UP000265955"/>
    </source>
</evidence>